<organism evidence="1 2">
    <name type="scientific">Protopolystoma xenopodis</name>
    <dbReference type="NCBI Taxonomy" id="117903"/>
    <lineage>
        <taxon>Eukaryota</taxon>
        <taxon>Metazoa</taxon>
        <taxon>Spiralia</taxon>
        <taxon>Lophotrochozoa</taxon>
        <taxon>Platyhelminthes</taxon>
        <taxon>Monogenea</taxon>
        <taxon>Polyopisthocotylea</taxon>
        <taxon>Polystomatidea</taxon>
        <taxon>Polystomatidae</taxon>
        <taxon>Protopolystoma</taxon>
    </lineage>
</organism>
<dbReference type="Proteomes" id="UP000784294">
    <property type="component" value="Unassembled WGS sequence"/>
</dbReference>
<comment type="caution">
    <text evidence="1">The sequence shown here is derived from an EMBL/GenBank/DDBJ whole genome shotgun (WGS) entry which is preliminary data.</text>
</comment>
<gene>
    <name evidence="1" type="ORF">PXEA_LOCUS6579</name>
</gene>
<reference evidence="1" key="1">
    <citation type="submission" date="2018-11" db="EMBL/GenBank/DDBJ databases">
        <authorList>
            <consortium name="Pathogen Informatics"/>
        </authorList>
    </citation>
    <scope>NUCLEOTIDE SEQUENCE</scope>
</reference>
<accession>A0A448WJA1</accession>
<sequence length="75" mass="8797">MGSFIWITSHPVQIGQVQDRWTAWMATQEDLQELRASGLLELILQARLAPLLFRREDKLDDVFENMKTKMVRPQV</sequence>
<protein>
    <submittedName>
        <fullName evidence="1">Uncharacterized protein</fullName>
    </submittedName>
</protein>
<keyword evidence="2" id="KW-1185">Reference proteome</keyword>
<dbReference type="AlphaFoldDB" id="A0A448WJA1"/>
<dbReference type="EMBL" id="CAAALY010016854">
    <property type="protein sequence ID" value="VEL13139.1"/>
    <property type="molecule type" value="Genomic_DNA"/>
</dbReference>
<proteinExistence type="predicted"/>
<evidence type="ECO:0000313" key="1">
    <source>
        <dbReference type="EMBL" id="VEL13139.1"/>
    </source>
</evidence>
<evidence type="ECO:0000313" key="2">
    <source>
        <dbReference type="Proteomes" id="UP000784294"/>
    </source>
</evidence>
<name>A0A448WJA1_9PLAT</name>